<comment type="caution">
    <text evidence="2">The sequence shown here is derived from an EMBL/GenBank/DDBJ whole genome shotgun (WGS) entry which is preliminary data.</text>
</comment>
<feature type="region of interest" description="Disordered" evidence="1">
    <location>
        <begin position="101"/>
        <end position="126"/>
    </location>
</feature>
<gene>
    <name evidence="2" type="ORF">Ddye_022281</name>
</gene>
<reference evidence="2" key="1">
    <citation type="journal article" date="2023" name="Plant J.">
        <title>Genome sequences and population genomics provide insights into the demographic history, inbreeding, and mutation load of two 'living fossil' tree species of Dipteronia.</title>
        <authorList>
            <person name="Feng Y."/>
            <person name="Comes H.P."/>
            <person name="Chen J."/>
            <person name="Zhu S."/>
            <person name="Lu R."/>
            <person name="Zhang X."/>
            <person name="Li P."/>
            <person name="Qiu J."/>
            <person name="Olsen K.M."/>
            <person name="Qiu Y."/>
        </authorList>
    </citation>
    <scope>NUCLEOTIDE SEQUENCE</scope>
    <source>
        <strain evidence="2">KIB01</strain>
    </source>
</reference>
<proteinExistence type="predicted"/>
<evidence type="ECO:0000313" key="3">
    <source>
        <dbReference type="Proteomes" id="UP001280121"/>
    </source>
</evidence>
<dbReference type="AlphaFoldDB" id="A0AAD9WXP2"/>
<evidence type="ECO:0000313" key="2">
    <source>
        <dbReference type="EMBL" id="KAK2647086.1"/>
    </source>
</evidence>
<sequence>MDAEQIVVKADDIKVQSFKEQRSPMLENQSHIMQQLKDELAITNDTNDDEFISLSFSCCRSRKGILQVLVVDIGNGNEGMVVIEVHTMVVVMTSVQVESKRTTHKGLGQSQDFKPQPPHSYGSNSRGRSFNDGFGGYSVSYGGFDGGEIIDSTIKKNWYIGQPRGFGHGPYRNSAGLCGRLGGGCWNSAGLGSGSEGMIVIDVQTMVVVIEVQTMVVIMTLVQVLVMVEQCMEGETTCSAIGEAQ</sequence>
<keyword evidence="3" id="KW-1185">Reference proteome</keyword>
<evidence type="ECO:0000256" key="1">
    <source>
        <dbReference type="SAM" id="MobiDB-lite"/>
    </source>
</evidence>
<dbReference type="Proteomes" id="UP001280121">
    <property type="component" value="Unassembled WGS sequence"/>
</dbReference>
<organism evidence="2 3">
    <name type="scientific">Dipteronia dyeriana</name>
    <dbReference type="NCBI Taxonomy" id="168575"/>
    <lineage>
        <taxon>Eukaryota</taxon>
        <taxon>Viridiplantae</taxon>
        <taxon>Streptophyta</taxon>
        <taxon>Embryophyta</taxon>
        <taxon>Tracheophyta</taxon>
        <taxon>Spermatophyta</taxon>
        <taxon>Magnoliopsida</taxon>
        <taxon>eudicotyledons</taxon>
        <taxon>Gunneridae</taxon>
        <taxon>Pentapetalae</taxon>
        <taxon>rosids</taxon>
        <taxon>malvids</taxon>
        <taxon>Sapindales</taxon>
        <taxon>Sapindaceae</taxon>
        <taxon>Hippocastanoideae</taxon>
        <taxon>Acereae</taxon>
        <taxon>Dipteronia</taxon>
    </lineage>
</organism>
<dbReference type="EMBL" id="JANJYI010000006">
    <property type="protein sequence ID" value="KAK2647086.1"/>
    <property type="molecule type" value="Genomic_DNA"/>
</dbReference>
<protein>
    <submittedName>
        <fullName evidence="2">Uncharacterized protein</fullName>
    </submittedName>
</protein>
<name>A0AAD9WXP2_9ROSI</name>
<accession>A0AAD9WXP2</accession>